<feature type="region of interest" description="Disordered" evidence="3">
    <location>
        <begin position="1"/>
        <end position="36"/>
    </location>
</feature>
<reference evidence="5" key="1">
    <citation type="submission" date="2024-02" db="EMBL/GenBank/DDBJ databases">
        <authorList>
            <consortium name="ELIXIR-Norway"/>
            <consortium name="Elixir Norway"/>
        </authorList>
    </citation>
    <scope>NUCLEOTIDE SEQUENCE</scope>
</reference>
<feature type="region of interest" description="Disordered" evidence="3">
    <location>
        <begin position="127"/>
        <end position="170"/>
    </location>
</feature>
<dbReference type="PANTHER" id="PTHR45641">
    <property type="entry name" value="TETRATRICOPEPTIDE REPEAT PROTEIN (AFU_ORTHOLOGUE AFUA_6G03870)"/>
    <property type="match status" value="1"/>
</dbReference>
<evidence type="ECO:0000259" key="4">
    <source>
        <dbReference type="Pfam" id="PF00931"/>
    </source>
</evidence>
<accession>A0ABP0V7Q5</accession>
<dbReference type="Proteomes" id="UP001497444">
    <property type="component" value="Unassembled WGS sequence"/>
</dbReference>
<evidence type="ECO:0000313" key="6">
    <source>
        <dbReference type="Proteomes" id="UP001497444"/>
    </source>
</evidence>
<dbReference type="Pfam" id="PF13424">
    <property type="entry name" value="TPR_12"/>
    <property type="match status" value="1"/>
</dbReference>
<dbReference type="Gene3D" id="3.40.50.300">
    <property type="entry name" value="P-loop containing nucleotide triphosphate hydrolases"/>
    <property type="match status" value="1"/>
</dbReference>
<evidence type="ECO:0000256" key="3">
    <source>
        <dbReference type="SAM" id="MobiDB-lite"/>
    </source>
</evidence>
<feature type="compositionally biased region" description="Polar residues" evidence="3">
    <location>
        <begin position="127"/>
        <end position="136"/>
    </location>
</feature>
<feature type="compositionally biased region" description="Polar residues" evidence="3">
    <location>
        <begin position="155"/>
        <end position="170"/>
    </location>
</feature>
<dbReference type="InterPro" id="IPR011990">
    <property type="entry name" value="TPR-like_helical_dom_sf"/>
</dbReference>
<protein>
    <recommendedName>
        <fullName evidence="4">NB-ARC domain-containing protein</fullName>
    </recommendedName>
</protein>
<feature type="compositionally biased region" description="Basic and acidic residues" evidence="3">
    <location>
        <begin position="8"/>
        <end position="35"/>
    </location>
</feature>
<dbReference type="Gene3D" id="1.25.40.10">
    <property type="entry name" value="Tetratricopeptide repeat domain"/>
    <property type="match status" value="2"/>
</dbReference>
<keyword evidence="2" id="KW-0802">TPR repeat</keyword>
<dbReference type="EMBL" id="CAXAQS010000076">
    <property type="protein sequence ID" value="CAK9249958.1"/>
    <property type="molecule type" value="Genomic_DNA"/>
</dbReference>
<dbReference type="InterPro" id="IPR002182">
    <property type="entry name" value="NB-ARC"/>
</dbReference>
<sequence>MDEDNNDDRDRDPDRTRDRDRDRERDTDQNKRLLEEVSAQIKAPGIKVEKGGQLQNVKIVNNEVDTPEGMSAQHIRNLKELSQEMPFATTKIDATIDAPNAEVSGRTTNVQITRNLFTICDSKKETNPQFTDSPLVSTPDYRHSGGAALRASERAQYSKQKSQPSTQNEMTFPLKKGKIKDSVSSTEHFVQTKKIETTATKVTQIKLPEALPQKMLPSSSKIDATIDASNAVISGKFISVNYTQMTPTSFDVIGIQNNYITPTPSAKLLPKLWKVPRQVTQPLQIFVGRTDEQLALNNLFEKTKTCCVLISAIGGQGKTVLAKKFIKDIIARDRSFPPAVNWINGETMQTLVNDISDYMKEIELPIVDTNNQSISTASMIDSLSRLAHQTTNGGWIVVIDNADKRYPGFVDIVGEFVRRGSFLIITSRQKNIILKDAEDIPLQGLEPDAASSLVKQLLPEKMNETDDNIFQLCKELQSYPLGIRQAIAYIKFQKRTCLGSKYGVNNFLDELRKVGTKVVFENKLRDYPDSICKIMEMILDKIKSEENGADAIKVLKVLSLVTADGVTIDYLGRLVKNCTKMENMKPPLILLKSICFVEEVSTSEEPSISVHRVVQTIVREKMKAEKEIEQFLDKLLGCHEYSLVRSHISSLDRNQILHLMQIWEHSFEYSNLVKGHSDMATDIFNKLLKLTLYQELLRFTESIASALRHISGGEDQHTLWMEYWHCLGLETSGEYEKALKQYHIVWQKQVKYVGPYHPHTLLTQEQIASTFCRMKKWEESLKKHQEVYSLMLKHLPKNHSHTRITQHNIAICLKEKGELDEALPIFQDVYDFRRKKYGDTASWTLDTRSHIADIWFQKRDFEKARLEYEEVYMVSKGKEGELHENTIRAMEMSAKSLWELGRKQEGYGKLSEVAGLYEKARGSKHPTTLMIQDLLRKWNSQINL</sequence>
<dbReference type="Pfam" id="PF00931">
    <property type="entry name" value="NB-ARC"/>
    <property type="match status" value="1"/>
</dbReference>
<evidence type="ECO:0000313" key="5">
    <source>
        <dbReference type="EMBL" id="CAK9249958.1"/>
    </source>
</evidence>
<keyword evidence="6" id="KW-1185">Reference proteome</keyword>
<dbReference type="InterPro" id="IPR027417">
    <property type="entry name" value="P-loop_NTPase"/>
</dbReference>
<dbReference type="PANTHER" id="PTHR45641:SF19">
    <property type="entry name" value="NEPHROCYSTIN-3"/>
    <property type="match status" value="1"/>
</dbReference>
<feature type="domain" description="NB-ARC" evidence="4">
    <location>
        <begin position="296"/>
        <end position="456"/>
    </location>
</feature>
<proteinExistence type="predicted"/>
<comment type="caution">
    <text evidence="5">The sequence shown here is derived from an EMBL/GenBank/DDBJ whole genome shotgun (WGS) entry which is preliminary data.</text>
</comment>
<name>A0ABP0V7Q5_9BRYO</name>
<keyword evidence="1" id="KW-0677">Repeat</keyword>
<evidence type="ECO:0000256" key="2">
    <source>
        <dbReference type="ARBA" id="ARBA00022803"/>
    </source>
</evidence>
<dbReference type="SUPFAM" id="SSF52540">
    <property type="entry name" value="P-loop containing nucleoside triphosphate hydrolases"/>
    <property type="match status" value="1"/>
</dbReference>
<evidence type="ECO:0000256" key="1">
    <source>
        <dbReference type="ARBA" id="ARBA00022737"/>
    </source>
</evidence>
<dbReference type="SUPFAM" id="SSF48452">
    <property type="entry name" value="TPR-like"/>
    <property type="match status" value="1"/>
</dbReference>
<organism evidence="5 6">
    <name type="scientific">Sphagnum jensenii</name>
    <dbReference type="NCBI Taxonomy" id="128206"/>
    <lineage>
        <taxon>Eukaryota</taxon>
        <taxon>Viridiplantae</taxon>
        <taxon>Streptophyta</taxon>
        <taxon>Embryophyta</taxon>
        <taxon>Bryophyta</taxon>
        <taxon>Sphagnophytina</taxon>
        <taxon>Sphagnopsida</taxon>
        <taxon>Sphagnales</taxon>
        <taxon>Sphagnaceae</taxon>
        <taxon>Sphagnum</taxon>
    </lineage>
</organism>
<gene>
    <name evidence="5" type="ORF">CSSPJE1EN1_LOCUS25336</name>
</gene>